<evidence type="ECO:0000313" key="4">
    <source>
        <dbReference type="RefSeq" id="XP_037880929.1"/>
    </source>
</evidence>
<feature type="domain" description="HMG box" evidence="2">
    <location>
        <begin position="52"/>
        <end position="75"/>
    </location>
</feature>
<dbReference type="InterPro" id="IPR009071">
    <property type="entry name" value="HMG_box_dom"/>
</dbReference>
<feature type="compositionally biased region" description="Basic residues" evidence="1">
    <location>
        <begin position="76"/>
        <end position="97"/>
    </location>
</feature>
<gene>
    <name evidence="4" type="primary">LOC119632194</name>
</gene>
<dbReference type="InterPro" id="IPR036910">
    <property type="entry name" value="HMG_box_dom_sf"/>
</dbReference>
<dbReference type="KEGG" id="gfs:119632194"/>
<name>A0A8U0W791_9MUSC</name>
<feature type="region of interest" description="Disordered" evidence="1">
    <location>
        <begin position="64"/>
        <end position="107"/>
    </location>
</feature>
<dbReference type="Proteomes" id="UP000092443">
    <property type="component" value="Unplaced"/>
</dbReference>
<proteinExistence type="predicted"/>
<evidence type="ECO:0000256" key="1">
    <source>
        <dbReference type="SAM" id="MobiDB-lite"/>
    </source>
</evidence>
<dbReference type="Pfam" id="PF09011">
    <property type="entry name" value="HMG_box_2"/>
    <property type="match status" value="1"/>
</dbReference>
<dbReference type="AlphaFoldDB" id="A0A8U0W791"/>
<dbReference type="Gene3D" id="1.10.30.10">
    <property type="entry name" value="High mobility group box domain"/>
    <property type="match status" value="1"/>
</dbReference>
<keyword evidence="3" id="KW-1185">Reference proteome</keyword>
<accession>A0A8U0W791</accession>
<evidence type="ECO:0000313" key="3">
    <source>
        <dbReference type="Proteomes" id="UP000092443"/>
    </source>
</evidence>
<feature type="compositionally biased region" description="Basic and acidic residues" evidence="1">
    <location>
        <begin position="64"/>
        <end position="75"/>
    </location>
</feature>
<organism evidence="3 4">
    <name type="scientific">Glossina fuscipes</name>
    <dbReference type="NCBI Taxonomy" id="7396"/>
    <lineage>
        <taxon>Eukaryota</taxon>
        <taxon>Metazoa</taxon>
        <taxon>Ecdysozoa</taxon>
        <taxon>Arthropoda</taxon>
        <taxon>Hexapoda</taxon>
        <taxon>Insecta</taxon>
        <taxon>Pterygota</taxon>
        <taxon>Neoptera</taxon>
        <taxon>Endopterygota</taxon>
        <taxon>Diptera</taxon>
        <taxon>Brachycera</taxon>
        <taxon>Muscomorpha</taxon>
        <taxon>Hippoboscoidea</taxon>
        <taxon>Glossinidae</taxon>
        <taxon>Glossina</taxon>
    </lineage>
</organism>
<reference evidence="4" key="1">
    <citation type="submission" date="2025-08" db="UniProtKB">
        <authorList>
            <consortium name="RefSeq"/>
        </authorList>
    </citation>
    <scope>IDENTIFICATION</scope>
    <source>
        <tissue evidence="4">Whole body pupa</tissue>
    </source>
</reference>
<dbReference type="GO" id="GO:0005634">
    <property type="term" value="C:nucleus"/>
    <property type="evidence" value="ECO:0007669"/>
    <property type="project" value="UniProtKB-ARBA"/>
</dbReference>
<protein>
    <submittedName>
        <fullName evidence="4">Uncharacterized protein LOC119632194</fullName>
    </submittedName>
</protein>
<sequence length="107" mass="12717">MRARVNRSYTRVTASPSTLRREYQRQTGYAASSNPFFNFYYGVGQKVCASRGDLWKTMSDDEKESYRTMAKEEKRLKRLRRNRKGVTKSLRKRRNNSRARLQELLNS</sequence>
<evidence type="ECO:0000259" key="2">
    <source>
        <dbReference type="Pfam" id="PF09011"/>
    </source>
</evidence>
<dbReference type="SUPFAM" id="SSF47095">
    <property type="entry name" value="HMG-box"/>
    <property type="match status" value="1"/>
</dbReference>
<dbReference type="GeneID" id="119632194"/>
<dbReference type="RefSeq" id="XP_037880929.1">
    <property type="nucleotide sequence ID" value="XM_038025001.1"/>
</dbReference>